<evidence type="ECO:0000313" key="3">
    <source>
        <dbReference type="Proteomes" id="UP001492541"/>
    </source>
</evidence>
<accession>A0ABZ3H0D1</accession>
<dbReference type="EMBL" id="CP087714">
    <property type="protein sequence ID" value="XAT63046.1"/>
    <property type="molecule type" value="Genomic_DNA"/>
</dbReference>
<reference evidence="2 3" key="1">
    <citation type="submission" date="2021-11" db="EMBL/GenBank/DDBJ databases">
        <title>Whole genome of Geoglobus acetivorans.</title>
        <authorList>
            <person name="Liu D."/>
        </authorList>
    </citation>
    <scope>NUCLEOTIDE SEQUENCE [LARGE SCALE GENOMIC DNA]</scope>
    <source>
        <strain evidence="2 3">SBH6</strain>
    </source>
</reference>
<gene>
    <name evidence="2" type="ORF">LPQ35_07220</name>
</gene>
<dbReference type="GeneID" id="90449467"/>
<dbReference type="RefSeq" id="WP_193808204.1">
    <property type="nucleotide sequence ID" value="NZ_CP087714.1"/>
</dbReference>
<keyword evidence="1" id="KW-0175">Coiled coil</keyword>
<proteinExistence type="predicted"/>
<keyword evidence="3" id="KW-1185">Reference proteome</keyword>
<protein>
    <submittedName>
        <fullName evidence="2">Uncharacterized protein</fullName>
    </submittedName>
</protein>
<sequence>MAQNTESLRKEIFRLRREMDHLKRKLDVLELELIQKSVEEIKAELKEEYPDINFDDDLLSLVGSVPPNPPEMDKQVIREAVEKVLR</sequence>
<evidence type="ECO:0000313" key="2">
    <source>
        <dbReference type="EMBL" id="XAT63046.1"/>
    </source>
</evidence>
<name>A0ABZ3H0D1_GEOAI</name>
<organism evidence="2 3">
    <name type="scientific">Geoglobus acetivorans</name>
    <dbReference type="NCBI Taxonomy" id="565033"/>
    <lineage>
        <taxon>Archaea</taxon>
        <taxon>Methanobacteriati</taxon>
        <taxon>Methanobacteriota</taxon>
        <taxon>Archaeoglobi</taxon>
        <taxon>Archaeoglobales</taxon>
        <taxon>Archaeoglobaceae</taxon>
        <taxon>Geoglobus</taxon>
    </lineage>
</organism>
<dbReference type="Proteomes" id="UP001492541">
    <property type="component" value="Chromosome"/>
</dbReference>
<feature type="coiled-coil region" evidence="1">
    <location>
        <begin position="5"/>
        <end position="48"/>
    </location>
</feature>
<evidence type="ECO:0000256" key="1">
    <source>
        <dbReference type="SAM" id="Coils"/>
    </source>
</evidence>